<feature type="region of interest" description="Disordered" evidence="8">
    <location>
        <begin position="854"/>
        <end position="995"/>
    </location>
</feature>
<protein>
    <recommendedName>
        <fullName evidence="13">RING-type E3 ubiquitin transferase</fullName>
    </recommendedName>
</protein>
<evidence type="ECO:0000256" key="8">
    <source>
        <dbReference type="SAM" id="MobiDB-lite"/>
    </source>
</evidence>
<reference evidence="11 12" key="1">
    <citation type="journal article" date="2023" name="Commun. Biol.">
        <title>Reorganization of the ancestral sex-determining regions during the evolution of trioecy in Pleodorina starrii.</title>
        <authorList>
            <person name="Takahashi K."/>
            <person name="Suzuki S."/>
            <person name="Kawai-Toyooka H."/>
            <person name="Yamamoto K."/>
            <person name="Hamaji T."/>
            <person name="Ootsuki R."/>
            <person name="Yamaguchi H."/>
            <person name="Kawachi M."/>
            <person name="Higashiyama T."/>
            <person name="Nozaki H."/>
        </authorList>
    </citation>
    <scope>NUCLEOTIDE SEQUENCE [LARGE SCALE GENOMIC DNA]</scope>
    <source>
        <strain evidence="11 12">NIES-4479</strain>
    </source>
</reference>
<dbReference type="PANTHER" id="PTHR14140">
    <property type="entry name" value="E3 UBIQUITIN-PROTEIN LIGASE UHRF-RELATED"/>
    <property type="match status" value="1"/>
</dbReference>
<dbReference type="GO" id="GO:0044027">
    <property type="term" value="P:negative regulation of gene expression via chromosomal CpG island methylation"/>
    <property type="evidence" value="ECO:0007669"/>
    <property type="project" value="TreeGrafter"/>
</dbReference>
<dbReference type="InterPro" id="IPR001841">
    <property type="entry name" value="Znf_RING"/>
</dbReference>
<feature type="compositionally biased region" description="Basic and acidic residues" evidence="8">
    <location>
        <begin position="699"/>
        <end position="714"/>
    </location>
</feature>
<feature type="compositionally biased region" description="Low complexity" evidence="8">
    <location>
        <begin position="715"/>
        <end position="734"/>
    </location>
</feature>
<comment type="subcellular location">
    <subcellularLocation>
        <location evidence="7">Nucleus</location>
    </subcellularLocation>
</comment>
<dbReference type="InterPro" id="IPR036987">
    <property type="entry name" value="SRA-YDG_sf"/>
</dbReference>
<dbReference type="Gene3D" id="2.30.280.10">
    <property type="entry name" value="SRA-YDG"/>
    <property type="match status" value="2"/>
</dbReference>
<evidence type="ECO:0000256" key="2">
    <source>
        <dbReference type="ARBA" id="ARBA00022771"/>
    </source>
</evidence>
<evidence type="ECO:0008006" key="13">
    <source>
        <dbReference type="Google" id="ProtNLM"/>
    </source>
</evidence>
<dbReference type="Gene3D" id="3.30.40.10">
    <property type="entry name" value="Zinc/RING finger domain, C3HC4 (zinc finger)"/>
    <property type="match status" value="2"/>
</dbReference>
<dbReference type="InterPro" id="IPR013083">
    <property type="entry name" value="Znf_RING/FYVE/PHD"/>
</dbReference>
<dbReference type="Pfam" id="PF13920">
    <property type="entry name" value="zf-C3HC4_3"/>
    <property type="match status" value="1"/>
</dbReference>
<dbReference type="GO" id="GO:0005634">
    <property type="term" value="C:nucleus"/>
    <property type="evidence" value="ECO:0007669"/>
    <property type="project" value="UniProtKB-SubCell"/>
</dbReference>
<evidence type="ECO:0000259" key="10">
    <source>
        <dbReference type="PROSITE" id="PS51015"/>
    </source>
</evidence>
<feature type="region of interest" description="Disordered" evidence="8">
    <location>
        <begin position="699"/>
        <end position="819"/>
    </location>
</feature>
<evidence type="ECO:0000256" key="5">
    <source>
        <dbReference type="ARBA" id="ARBA00023242"/>
    </source>
</evidence>
<dbReference type="GO" id="GO:0003677">
    <property type="term" value="F:DNA binding"/>
    <property type="evidence" value="ECO:0007669"/>
    <property type="project" value="UniProtKB-KW"/>
</dbReference>
<dbReference type="OrthoDB" id="2270193at2759"/>
<evidence type="ECO:0000256" key="3">
    <source>
        <dbReference type="ARBA" id="ARBA00022833"/>
    </source>
</evidence>
<keyword evidence="3" id="KW-0862">Zinc</keyword>
<evidence type="ECO:0000256" key="4">
    <source>
        <dbReference type="ARBA" id="ARBA00023125"/>
    </source>
</evidence>
<dbReference type="SMART" id="SM00466">
    <property type="entry name" value="SRA"/>
    <property type="match status" value="1"/>
</dbReference>
<gene>
    <name evidence="11" type="primary">PLEST006364</name>
    <name evidence="11" type="ORF">PLESTB_000789700</name>
</gene>
<dbReference type="EMBL" id="BRXU01000008">
    <property type="protein sequence ID" value="GLC53811.1"/>
    <property type="molecule type" value="Genomic_DNA"/>
</dbReference>
<keyword evidence="1" id="KW-0479">Metal-binding</keyword>
<dbReference type="InterPro" id="IPR003105">
    <property type="entry name" value="SRA_YDG"/>
</dbReference>
<feature type="region of interest" description="Disordered" evidence="8">
    <location>
        <begin position="312"/>
        <end position="464"/>
    </location>
</feature>
<feature type="domain" description="RING-type" evidence="9">
    <location>
        <begin position="74"/>
        <end position="115"/>
    </location>
</feature>
<feature type="compositionally biased region" description="Basic and acidic residues" evidence="8">
    <location>
        <begin position="908"/>
        <end position="922"/>
    </location>
</feature>
<sequence length="995" mass="105955">MAPKSPEKASDVDEQRAKRAKIMEIQRDATLTEAQKTQQIQGLHATASKWLAPAAAEKDPLEGLAREERESVTCGICMDIVTRPVTLPCQHNMCLGCLQGIRKMETCMRKCPYCRKEVLAAFIDSARINMTIVTYVRNLRAKCAGKTEVVAARIHRETRACEERPEEAFVTDRAKRKGMANACSGSLKMSCPPDHFGPIGPEYDPKRSRGLVVGDMFPNRMACRMWNAHLPHVAGIAGQGDRGAQSVVLSGGYEDDVDEGEYFLYTGSGGKDLSGNKRNGAHDKDQEFTRYNLALLKSCEEGLPVRVIRSHKEKRSAYAPKIESIEDMEEEGEEGEEDEEEGGEEVAKSKAKEQKGAKGQTGDKDKKGSKGKGKEAKKAGAGGSSGGKGKGKTQGRKGGKAAGKEKEKDGSDEEEEEEEEEDSAAGDSSEEGGEEEQEEEEAEEGRKAGGGGGGSSSRQVAEAKAHNPVRYDGIYRVLACWRGKGAANYLVCRYLFVRCDNSPAPWSSDDGGDLPRLEFPKRAAEEISRAKKLGEEVTYMTKTPFWDYNPDTKEWGWAKPPPVARAPGAARAPKQEKSLEKQLEAVQRDLKRMTKQLMESYGCTLCHQVATRPVYTPCTHMFCMDCLKNKLEGGDGQARHNARPSRSSSQRKPCPARGCGKDLLAFMRDVQTNNTMAGQAATAEEGVRLKEAEVAALQRKVEGREEAPAEEAEKTGAPAAADADAVASTKQQQQQEKEKEKAGAAAASHMTAAAAPKAEAASVAAAAATKDDVDDEMTDAAAAARQGQVAVAEAEGEQRGGSGASAGGSDSGGRWQAAATTLALRHPEFDVALISGLLEDQGGDEAEVDVYLARMKRDQRRANKSPRAEGAGGKRGRKKGGAKGGKAKAAAAAAEEEEAEASGGAGADGDKDGELEEAREGTEEAMETEAAPGGEGKEEAEVQGGKGKAKAKRAATMGAKAATAKEKGEGAKVKAAAAKADAAKPAATKRRKVAA</sequence>
<comment type="caution">
    <text evidence="11">The sequence shown here is derived from an EMBL/GenBank/DDBJ whole genome shotgun (WGS) entry which is preliminary data.</text>
</comment>
<dbReference type="SUPFAM" id="SSF88697">
    <property type="entry name" value="PUA domain-like"/>
    <property type="match status" value="2"/>
</dbReference>
<evidence type="ECO:0000313" key="12">
    <source>
        <dbReference type="Proteomes" id="UP001165080"/>
    </source>
</evidence>
<dbReference type="PROSITE" id="PS51015">
    <property type="entry name" value="YDG"/>
    <property type="match status" value="1"/>
</dbReference>
<feature type="compositionally biased region" description="Basic residues" evidence="8">
    <location>
        <begin position="389"/>
        <end position="399"/>
    </location>
</feature>
<dbReference type="InterPro" id="IPR027370">
    <property type="entry name" value="Znf-RING_euk"/>
</dbReference>
<evidence type="ECO:0000313" key="11">
    <source>
        <dbReference type="EMBL" id="GLC53811.1"/>
    </source>
</evidence>
<dbReference type="SUPFAM" id="SSF57850">
    <property type="entry name" value="RING/U-box"/>
    <property type="match status" value="2"/>
</dbReference>
<dbReference type="PROSITE" id="PS50089">
    <property type="entry name" value="ZF_RING_2"/>
    <property type="match status" value="2"/>
</dbReference>
<dbReference type="InterPro" id="IPR015947">
    <property type="entry name" value="PUA-like_sf"/>
</dbReference>
<dbReference type="GO" id="GO:0016567">
    <property type="term" value="P:protein ubiquitination"/>
    <property type="evidence" value="ECO:0007669"/>
    <property type="project" value="TreeGrafter"/>
</dbReference>
<keyword evidence="2 6" id="KW-0863">Zinc-finger</keyword>
<keyword evidence="4" id="KW-0238">DNA-binding</keyword>
<accession>A0A9W6BLX7</accession>
<dbReference type="Proteomes" id="UP001165080">
    <property type="component" value="Unassembled WGS sequence"/>
</dbReference>
<evidence type="ECO:0000256" key="7">
    <source>
        <dbReference type="PROSITE-ProRule" id="PRU00358"/>
    </source>
</evidence>
<feature type="compositionally biased region" description="Low complexity" evidence="8">
    <location>
        <begin position="743"/>
        <end position="768"/>
    </location>
</feature>
<feature type="compositionally biased region" description="Gly residues" evidence="8">
    <location>
        <begin position="799"/>
        <end position="811"/>
    </location>
</feature>
<feature type="domain" description="RING-type" evidence="9">
    <location>
        <begin position="603"/>
        <end position="655"/>
    </location>
</feature>
<feature type="compositionally biased region" description="Acidic residues" evidence="8">
    <location>
        <begin position="325"/>
        <end position="344"/>
    </location>
</feature>
<proteinExistence type="predicted"/>
<evidence type="ECO:0000256" key="6">
    <source>
        <dbReference type="PROSITE-ProRule" id="PRU00175"/>
    </source>
</evidence>
<evidence type="ECO:0000256" key="1">
    <source>
        <dbReference type="ARBA" id="ARBA00022723"/>
    </source>
</evidence>
<evidence type="ECO:0000259" key="9">
    <source>
        <dbReference type="PROSITE" id="PS50089"/>
    </source>
</evidence>
<dbReference type="PANTHER" id="PTHR14140:SF27">
    <property type="entry name" value="OS04G0289800 PROTEIN"/>
    <property type="match status" value="1"/>
</dbReference>
<keyword evidence="5 7" id="KW-0539">Nucleus</keyword>
<feature type="compositionally biased region" description="Low complexity" evidence="8">
    <location>
        <begin position="973"/>
        <end position="986"/>
    </location>
</feature>
<keyword evidence="12" id="KW-1185">Reference proteome</keyword>
<dbReference type="Pfam" id="PF02182">
    <property type="entry name" value="SAD_SRA"/>
    <property type="match status" value="1"/>
</dbReference>
<dbReference type="GO" id="GO:0061630">
    <property type="term" value="F:ubiquitin protein ligase activity"/>
    <property type="evidence" value="ECO:0007669"/>
    <property type="project" value="TreeGrafter"/>
</dbReference>
<feature type="compositionally biased region" description="Acidic residues" evidence="8">
    <location>
        <begin position="410"/>
        <end position="443"/>
    </location>
</feature>
<feature type="compositionally biased region" description="Basic and acidic residues" evidence="8">
    <location>
        <begin position="345"/>
        <end position="378"/>
    </location>
</feature>
<feature type="compositionally biased region" description="Low complexity" evidence="8">
    <location>
        <begin position="780"/>
        <end position="793"/>
    </location>
</feature>
<dbReference type="GO" id="GO:0008270">
    <property type="term" value="F:zinc ion binding"/>
    <property type="evidence" value="ECO:0007669"/>
    <property type="project" value="UniProtKB-KW"/>
</dbReference>
<dbReference type="PROSITE" id="PS00518">
    <property type="entry name" value="ZF_RING_1"/>
    <property type="match status" value="2"/>
</dbReference>
<dbReference type="SMART" id="SM00184">
    <property type="entry name" value="RING"/>
    <property type="match status" value="2"/>
</dbReference>
<organism evidence="11 12">
    <name type="scientific">Pleodorina starrii</name>
    <dbReference type="NCBI Taxonomy" id="330485"/>
    <lineage>
        <taxon>Eukaryota</taxon>
        <taxon>Viridiplantae</taxon>
        <taxon>Chlorophyta</taxon>
        <taxon>core chlorophytes</taxon>
        <taxon>Chlorophyceae</taxon>
        <taxon>CS clade</taxon>
        <taxon>Chlamydomonadales</taxon>
        <taxon>Volvocaceae</taxon>
        <taxon>Pleodorina</taxon>
    </lineage>
</organism>
<dbReference type="Pfam" id="PF13445">
    <property type="entry name" value="zf-RING_UBOX"/>
    <property type="match status" value="1"/>
</dbReference>
<dbReference type="InterPro" id="IPR017907">
    <property type="entry name" value="Znf_RING_CS"/>
</dbReference>
<feature type="domain" description="YDG" evidence="10">
    <location>
        <begin position="206"/>
        <end position="353"/>
    </location>
</feature>
<name>A0A9W6BLX7_9CHLO</name>
<feature type="region of interest" description="Disordered" evidence="8">
    <location>
        <begin position="634"/>
        <end position="656"/>
    </location>
</feature>
<dbReference type="InterPro" id="IPR045134">
    <property type="entry name" value="UHRF1/2-like"/>
</dbReference>
<dbReference type="AlphaFoldDB" id="A0A9W6BLX7"/>
<feature type="compositionally biased region" description="Basic and acidic residues" evidence="8">
    <location>
        <begin position="963"/>
        <end position="972"/>
    </location>
</feature>